<keyword evidence="3" id="KW-1185">Reference proteome</keyword>
<accession>A0A834TW95</accession>
<dbReference type="Proteomes" id="UP000634136">
    <property type="component" value="Unassembled WGS sequence"/>
</dbReference>
<dbReference type="EMBL" id="JAAIUW010000006">
    <property type="protein sequence ID" value="KAF7827515.1"/>
    <property type="molecule type" value="Genomic_DNA"/>
</dbReference>
<dbReference type="AlphaFoldDB" id="A0A834TW95"/>
<evidence type="ECO:0000313" key="3">
    <source>
        <dbReference type="Proteomes" id="UP000634136"/>
    </source>
</evidence>
<protein>
    <submittedName>
        <fullName evidence="2">Uncharacterized protein</fullName>
    </submittedName>
</protein>
<gene>
    <name evidence="2" type="ORF">G2W53_018679</name>
</gene>
<sequence>MSSFFNSNIHLTNFSYRSDNTKFQKLRAIKTTPEVEKIREIPNQSPKQEEPFIFKKESIMEQSNSNSKRQMIKAPTTANRTCRSSRGCGERARYLFGINFPTEHLY</sequence>
<reference evidence="2" key="1">
    <citation type="submission" date="2020-09" db="EMBL/GenBank/DDBJ databases">
        <title>Genome-Enabled Discovery of Anthraquinone Biosynthesis in Senna tora.</title>
        <authorList>
            <person name="Kang S.-H."/>
            <person name="Pandey R.P."/>
            <person name="Lee C.-M."/>
            <person name="Sim J.-S."/>
            <person name="Jeong J.-T."/>
            <person name="Choi B.-S."/>
            <person name="Jung M."/>
            <person name="Ginzburg D."/>
            <person name="Zhao K."/>
            <person name="Won S.Y."/>
            <person name="Oh T.-J."/>
            <person name="Yu Y."/>
            <person name="Kim N.-H."/>
            <person name="Lee O.R."/>
            <person name="Lee T.-H."/>
            <person name="Bashyal P."/>
            <person name="Kim T.-S."/>
            <person name="Lee W.-H."/>
            <person name="Kawkins C."/>
            <person name="Kim C.-K."/>
            <person name="Kim J.S."/>
            <person name="Ahn B.O."/>
            <person name="Rhee S.Y."/>
            <person name="Sohng J.K."/>
        </authorList>
    </citation>
    <scope>NUCLEOTIDE SEQUENCE</scope>
    <source>
        <tissue evidence="2">Leaf</tissue>
    </source>
</reference>
<proteinExistence type="predicted"/>
<evidence type="ECO:0000256" key="1">
    <source>
        <dbReference type="SAM" id="MobiDB-lite"/>
    </source>
</evidence>
<evidence type="ECO:0000313" key="2">
    <source>
        <dbReference type="EMBL" id="KAF7827515.1"/>
    </source>
</evidence>
<organism evidence="2 3">
    <name type="scientific">Senna tora</name>
    <dbReference type="NCBI Taxonomy" id="362788"/>
    <lineage>
        <taxon>Eukaryota</taxon>
        <taxon>Viridiplantae</taxon>
        <taxon>Streptophyta</taxon>
        <taxon>Embryophyta</taxon>
        <taxon>Tracheophyta</taxon>
        <taxon>Spermatophyta</taxon>
        <taxon>Magnoliopsida</taxon>
        <taxon>eudicotyledons</taxon>
        <taxon>Gunneridae</taxon>
        <taxon>Pentapetalae</taxon>
        <taxon>rosids</taxon>
        <taxon>fabids</taxon>
        <taxon>Fabales</taxon>
        <taxon>Fabaceae</taxon>
        <taxon>Caesalpinioideae</taxon>
        <taxon>Cassia clade</taxon>
        <taxon>Senna</taxon>
    </lineage>
</organism>
<feature type="region of interest" description="Disordered" evidence="1">
    <location>
        <begin position="62"/>
        <end position="84"/>
    </location>
</feature>
<name>A0A834TW95_9FABA</name>
<comment type="caution">
    <text evidence="2">The sequence shown here is derived from an EMBL/GenBank/DDBJ whole genome shotgun (WGS) entry which is preliminary data.</text>
</comment>